<evidence type="ECO:0000313" key="2">
    <source>
        <dbReference type="EMBL" id="QHS99207.1"/>
    </source>
</evidence>
<dbReference type="EMBL" id="MN739336">
    <property type="protein sequence ID" value="QHS99207.1"/>
    <property type="molecule type" value="Genomic_DNA"/>
</dbReference>
<evidence type="ECO:0008006" key="3">
    <source>
        <dbReference type="Google" id="ProtNLM"/>
    </source>
</evidence>
<feature type="region of interest" description="Disordered" evidence="1">
    <location>
        <begin position="1"/>
        <end position="37"/>
    </location>
</feature>
<feature type="compositionally biased region" description="Basic residues" evidence="1">
    <location>
        <begin position="1"/>
        <end position="12"/>
    </location>
</feature>
<feature type="region of interest" description="Disordered" evidence="1">
    <location>
        <begin position="289"/>
        <end position="313"/>
    </location>
</feature>
<protein>
    <recommendedName>
        <fullName evidence="3">MYM-type domain-containing protein</fullName>
    </recommendedName>
</protein>
<dbReference type="AlphaFoldDB" id="A0A6C0C3N4"/>
<name>A0A6C0C3N4_9ZZZZ</name>
<proteinExistence type="predicted"/>
<feature type="compositionally biased region" description="Basic residues" evidence="1">
    <location>
        <begin position="22"/>
        <end position="33"/>
    </location>
</feature>
<evidence type="ECO:0000256" key="1">
    <source>
        <dbReference type="SAM" id="MobiDB-lite"/>
    </source>
</evidence>
<accession>A0A6C0C3N4</accession>
<sequence>MTPKKRGRKPKKKEITEDEPKKVHKKRGRKPKGGKIIQKMNEKINTAEDKKPNIILQLKCCSKDLKNKEFKKTYVSEQENIKSYNMTNHKQSSINYEQYNNISYTAPPKTISTVPCEEDDTDIKEIWEKLRILKIKLHLNEVSDKRSHCFWCTCPFDNPPIHIPRQERNNVIEVYGCFCSPECAVAYLKTEPIDCSVLWERYALLNNIYTKIYNYDKNIKPAPNPYYTLDKYYGNLTIQEYRKLLSKDRLLLVVDKPLTKILPELYEENNELPNIFDDLLNSNTHKQPQYRLKRKQTTNTKTSSLSNNFGLNN</sequence>
<organism evidence="2">
    <name type="scientific">viral metagenome</name>
    <dbReference type="NCBI Taxonomy" id="1070528"/>
    <lineage>
        <taxon>unclassified sequences</taxon>
        <taxon>metagenomes</taxon>
        <taxon>organismal metagenomes</taxon>
    </lineage>
</organism>
<reference evidence="2" key="1">
    <citation type="journal article" date="2020" name="Nature">
        <title>Giant virus diversity and host interactions through global metagenomics.</title>
        <authorList>
            <person name="Schulz F."/>
            <person name="Roux S."/>
            <person name="Paez-Espino D."/>
            <person name="Jungbluth S."/>
            <person name="Walsh D.A."/>
            <person name="Denef V.J."/>
            <person name="McMahon K.D."/>
            <person name="Konstantinidis K.T."/>
            <person name="Eloe-Fadrosh E.A."/>
            <person name="Kyrpides N.C."/>
            <person name="Woyke T."/>
        </authorList>
    </citation>
    <scope>NUCLEOTIDE SEQUENCE</scope>
    <source>
        <strain evidence="2">GVMAG-M-3300020185-33</strain>
    </source>
</reference>
<feature type="compositionally biased region" description="Low complexity" evidence="1">
    <location>
        <begin position="297"/>
        <end position="313"/>
    </location>
</feature>